<accession>A0A916ZYM4</accession>
<evidence type="ECO:0000313" key="1">
    <source>
        <dbReference type="EMBL" id="GGE17981.1"/>
    </source>
</evidence>
<dbReference type="AlphaFoldDB" id="A0A916ZYM4"/>
<sequence>MQIKITEHWKGGSREAAVIDLDHLIRYVRYNLTEADAEAMRQSLEETGRATVRGESTWFEYQRIDPK</sequence>
<proteinExistence type="predicted"/>
<name>A0A916ZYM4_9HYPH</name>
<dbReference type="Proteomes" id="UP000644699">
    <property type="component" value="Unassembled WGS sequence"/>
</dbReference>
<reference evidence="1" key="2">
    <citation type="submission" date="2020-09" db="EMBL/GenBank/DDBJ databases">
        <authorList>
            <person name="Sun Q."/>
            <person name="Zhou Y."/>
        </authorList>
    </citation>
    <scope>NUCLEOTIDE SEQUENCE</scope>
    <source>
        <strain evidence="1">CGMCC 1.15367</strain>
    </source>
</reference>
<comment type="caution">
    <text evidence="1">The sequence shown here is derived from an EMBL/GenBank/DDBJ whole genome shotgun (WGS) entry which is preliminary data.</text>
</comment>
<evidence type="ECO:0000313" key="2">
    <source>
        <dbReference type="Proteomes" id="UP000644699"/>
    </source>
</evidence>
<reference evidence="1" key="1">
    <citation type="journal article" date="2014" name="Int. J. Syst. Evol. Microbiol.">
        <title>Complete genome sequence of Corynebacterium casei LMG S-19264T (=DSM 44701T), isolated from a smear-ripened cheese.</title>
        <authorList>
            <consortium name="US DOE Joint Genome Institute (JGI-PGF)"/>
            <person name="Walter F."/>
            <person name="Albersmeier A."/>
            <person name="Kalinowski J."/>
            <person name="Ruckert C."/>
        </authorList>
    </citation>
    <scope>NUCLEOTIDE SEQUENCE</scope>
    <source>
        <strain evidence="1">CGMCC 1.15367</strain>
    </source>
</reference>
<organism evidence="1 2">
    <name type="scientific">Aureimonas endophytica</name>
    <dbReference type="NCBI Taxonomy" id="2027858"/>
    <lineage>
        <taxon>Bacteria</taxon>
        <taxon>Pseudomonadati</taxon>
        <taxon>Pseudomonadota</taxon>
        <taxon>Alphaproteobacteria</taxon>
        <taxon>Hyphomicrobiales</taxon>
        <taxon>Aurantimonadaceae</taxon>
        <taxon>Aureimonas</taxon>
    </lineage>
</organism>
<protein>
    <submittedName>
        <fullName evidence="1">Uncharacterized protein</fullName>
    </submittedName>
</protein>
<gene>
    <name evidence="1" type="ORF">GCM10011390_41450</name>
</gene>
<keyword evidence="2" id="KW-1185">Reference proteome</keyword>
<dbReference type="EMBL" id="BMIQ01000008">
    <property type="protein sequence ID" value="GGE17981.1"/>
    <property type="molecule type" value="Genomic_DNA"/>
</dbReference>